<evidence type="ECO:0000313" key="3">
    <source>
        <dbReference type="Proteomes" id="UP000275078"/>
    </source>
</evidence>
<name>A0A3N4IGH0_ASCIM</name>
<evidence type="ECO:0000256" key="1">
    <source>
        <dbReference type="SAM" id="MobiDB-lite"/>
    </source>
</evidence>
<proteinExistence type="predicted"/>
<dbReference type="EMBL" id="ML119666">
    <property type="protein sequence ID" value="RPA83240.1"/>
    <property type="molecule type" value="Genomic_DNA"/>
</dbReference>
<reference evidence="2 3" key="1">
    <citation type="journal article" date="2018" name="Nat. Ecol. Evol.">
        <title>Pezizomycetes genomes reveal the molecular basis of ectomycorrhizal truffle lifestyle.</title>
        <authorList>
            <person name="Murat C."/>
            <person name="Payen T."/>
            <person name="Noel B."/>
            <person name="Kuo A."/>
            <person name="Morin E."/>
            <person name="Chen J."/>
            <person name="Kohler A."/>
            <person name="Krizsan K."/>
            <person name="Balestrini R."/>
            <person name="Da Silva C."/>
            <person name="Montanini B."/>
            <person name="Hainaut M."/>
            <person name="Levati E."/>
            <person name="Barry K.W."/>
            <person name="Belfiori B."/>
            <person name="Cichocki N."/>
            <person name="Clum A."/>
            <person name="Dockter R.B."/>
            <person name="Fauchery L."/>
            <person name="Guy J."/>
            <person name="Iotti M."/>
            <person name="Le Tacon F."/>
            <person name="Lindquist E.A."/>
            <person name="Lipzen A."/>
            <person name="Malagnac F."/>
            <person name="Mello A."/>
            <person name="Molinier V."/>
            <person name="Miyauchi S."/>
            <person name="Poulain J."/>
            <person name="Riccioni C."/>
            <person name="Rubini A."/>
            <person name="Sitrit Y."/>
            <person name="Splivallo R."/>
            <person name="Traeger S."/>
            <person name="Wang M."/>
            <person name="Zifcakova L."/>
            <person name="Wipf D."/>
            <person name="Zambonelli A."/>
            <person name="Paolocci F."/>
            <person name="Nowrousian M."/>
            <person name="Ottonello S."/>
            <person name="Baldrian P."/>
            <person name="Spatafora J.W."/>
            <person name="Henrissat B."/>
            <person name="Nagy L.G."/>
            <person name="Aury J.M."/>
            <person name="Wincker P."/>
            <person name="Grigoriev I.V."/>
            <person name="Bonfante P."/>
            <person name="Martin F.M."/>
        </authorList>
    </citation>
    <scope>NUCLEOTIDE SEQUENCE [LARGE SCALE GENOMIC DNA]</scope>
    <source>
        <strain evidence="2 3">RN42</strain>
    </source>
</reference>
<dbReference type="Proteomes" id="UP000275078">
    <property type="component" value="Unassembled WGS sequence"/>
</dbReference>
<feature type="region of interest" description="Disordered" evidence="1">
    <location>
        <begin position="129"/>
        <end position="166"/>
    </location>
</feature>
<gene>
    <name evidence="2" type="ORF">BJ508DRAFT_343243</name>
</gene>
<dbReference type="AlphaFoldDB" id="A0A3N4IGH0"/>
<evidence type="ECO:0000313" key="2">
    <source>
        <dbReference type="EMBL" id="RPA83240.1"/>
    </source>
</evidence>
<sequence length="166" mass="18023">MLPPFVGACFKADLLLPSVESSTFPRWPSHRFLSSPSSFRQCNRPSVRHLESTVGCNSFGIVSVTGLAEGWPLQLYQLLRLERRSPRITDSTTVTASYINSTGNSSLQITNPPNANSSKQAFQLSNVRTVAQKHEDTDGNEGSESPAAVRNGQSEPGGTPVTADWM</sequence>
<accession>A0A3N4IGH0</accession>
<organism evidence="2 3">
    <name type="scientific">Ascobolus immersus RN42</name>
    <dbReference type="NCBI Taxonomy" id="1160509"/>
    <lineage>
        <taxon>Eukaryota</taxon>
        <taxon>Fungi</taxon>
        <taxon>Dikarya</taxon>
        <taxon>Ascomycota</taxon>
        <taxon>Pezizomycotina</taxon>
        <taxon>Pezizomycetes</taxon>
        <taxon>Pezizales</taxon>
        <taxon>Ascobolaceae</taxon>
        <taxon>Ascobolus</taxon>
    </lineage>
</organism>
<keyword evidence="3" id="KW-1185">Reference proteome</keyword>
<protein>
    <submittedName>
        <fullName evidence="2">Uncharacterized protein</fullName>
    </submittedName>
</protein>